<comment type="subcellular location">
    <subcellularLocation>
        <location evidence="1">Membrane</location>
        <topology evidence="1">Multi-pass membrane protein</topology>
    </subcellularLocation>
</comment>
<feature type="transmembrane region" description="Helical" evidence="7">
    <location>
        <begin position="172"/>
        <end position="192"/>
    </location>
</feature>
<evidence type="ECO:0000256" key="7">
    <source>
        <dbReference type="SAM" id="Phobius"/>
    </source>
</evidence>
<comment type="similarity">
    <text evidence="2">Belongs to the amino acid/polyamine transporter 2 family.</text>
</comment>
<protein>
    <recommendedName>
        <fullName evidence="8">Amino acid transporter transmembrane domain-containing protein</fullName>
    </recommendedName>
</protein>
<keyword evidence="5 7" id="KW-0472">Membrane</keyword>
<dbReference type="EMBL" id="KZ819602">
    <property type="protein sequence ID" value="PWN38365.1"/>
    <property type="molecule type" value="Genomic_DNA"/>
</dbReference>
<name>A0A316VS85_9BASI</name>
<evidence type="ECO:0000256" key="4">
    <source>
        <dbReference type="ARBA" id="ARBA00022989"/>
    </source>
</evidence>
<gene>
    <name evidence="9" type="ORF">FA14DRAFT_167099</name>
</gene>
<feature type="transmembrane region" description="Helical" evidence="7">
    <location>
        <begin position="101"/>
        <end position="121"/>
    </location>
</feature>
<feature type="region of interest" description="Disordered" evidence="6">
    <location>
        <begin position="1"/>
        <end position="51"/>
    </location>
</feature>
<dbReference type="Pfam" id="PF01490">
    <property type="entry name" value="Aa_trans"/>
    <property type="match status" value="1"/>
</dbReference>
<feature type="compositionally biased region" description="Low complexity" evidence="6">
    <location>
        <begin position="25"/>
        <end position="35"/>
    </location>
</feature>
<keyword evidence="3 7" id="KW-0812">Transmembrane</keyword>
<evidence type="ECO:0000256" key="3">
    <source>
        <dbReference type="ARBA" id="ARBA00022692"/>
    </source>
</evidence>
<dbReference type="Proteomes" id="UP000245771">
    <property type="component" value="Unassembled WGS sequence"/>
</dbReference>
<keyword evidence="4 7" id="KW-1133">Transmembrane helix</keyword>
<dbReference type="GeneID" id="37021844"/>
<feature type="transmembrane region" description="Helical" evidence="7">
    <location>
        <begin position="204"/>
        <end position="227"/>
    </location>
</feature>
<dbReference type="Gene3D" id="1.20.1740.10">
    <property type="entry name" value="Amino acid/polyamine transporter I"/>
    <property type="match status" value="1"/>
</dbReference>
<feature type="transmembrane region" description="Helical" evidence="7">
    <location>
        <begin position="127"/>
        <end position="151"/>
    </location>
</feature>
<reference evidence="9 10" key="1">
    <citation type="journal article" date="2018" name="Mol. Biol. Evol.">
        <title>Broad Genomic Sampling Reveals a Smut Pathogenic Ancestry of the Fungal Clade Ustilaginomycotina.</title>
        <authorList>
            <person name="Kijpornyongpan T."/>
            <person name="Mondo S.J."/>
            <person name="Barry K."/>
            <person name="Sandor L."/>
            <person name="Lee J."/>
            <person name="Lipzen A."/>
            <person name="Pangilinan J."/>
            <person name="LaButti K."/>
            <person name="Hainaut M."/>
            <person name="Henrissat B."/>
            <person name="Grigoriev I.V."/>
            <person name="Spatafora J.W."/>
            <person name="Aime M.C."/>
        </authorList>
    </citation>
    <scope>NUCLEOTIDE SEQUENCE [LARGE SCALE GENOMIC DNA]</scope>
    <source>
        <strain evidence="9 10">MCA 3882</strain>
    </source>
</reference>
<dbReference type="RefSeq" id="XP_025358667.1">
    <property type="nucleotide sequence ID" value="XM_025500063.1"/>
</dbReference>
<dbReference type="OrthoDB" id="294730at2759"/>
<evidence type="ECO:0000259" key="8">
    <source>
        <dbReference type="Pfam" id="PF01490"/>
    </source>
</evidence>
<evidence type="ECO:0000256" key="6">
    <source>
        <dbReference type="SAM" id="MobiDB-lite"/>
    </source>
</evidence>
<feature type="transmembrane region" description="Helical" evidence="7">
    <location>
        <begin position="362"/>
        <end position="383"/>
    </location>
</feature>
<accession>A0A316VS85</accession>
<evidence type="ECO:0000256" key="5">
    <source>
        <dbReference type="ARBA" id="ARBA00023136"/>
    </source>
</evidence>
<dbReference type="InterPro" id="IPR013057">
    <property type="entry name" value="AA_transpt_TM"/>
</dbReference>
<evidence type="ECO:0000313" key="9">
    <source>
        <dbReference type="EMBL" id="PWN38365.1"/>
    </source>
</evidence>
<dbReference type="InParanoid" id="A0A316VS85"/>
<proteinExistence type="inferred from homology"/>
<dbReference type="AlphaFoldDB" id="A0A316VS85"/>
<dbReference type="PANTHER" id="PTHR22950">
    <property type="entry name" value="AMINO ACID TRANSPORTER"/>
    <property type="match status" value="1"/>
</dbReference>
<feature type="transmembrane region" description="Helical" evidence="7">
    <location>
        <begin position="234"/>
        <end position="258"/>
    </location>
</feature>
<keyword evidence="10" id="KW-1185">Reference proteome</keyword>
<feature type="domain" description="Amino acid transporter transmembrane" evidence="8">
    <location>
        <begin position="95"/>
        <end position="488"/>
    </location>
</feature>
<feature type="transmembrane region" description="Helical" evidence="7">
    <location>
        <begin position="473"/>
        <end position="492"/>
    </location>
</feature>
<dbReference type="STRING" id="1280837.A0A316VS85"/>
<feature type="transmembrane region" description="Helical" evidence="7">
    <location>
        <begin position="404"/>
        <end position="422"/>
    </location>
</feature>
<feature type="transmembrane region" description="Helical" evidence="7">
    <location>
        <begin position="428"/>
        <end position="452"/>
    </location>
</feature>
<dbReference type="GO" id="GO:0016020">
    <property type="term" value="C:membrane"/>
    <property type="evidence" value="ECO:0007669"/>
    <property type="project" value="UniProtKB-SubCell"/>
</dbReference>
<feature type="transmembrane region" description="Helical" evidence="7">
    <location>
        <begin position="290"/>
        <end position="308"/>
    </location>
</feature>
<dbReference type="PANTHER" id="PTHR22950:SF20">
    <property type="entry name" value="AMINO ACID TRANSPORTER (EUROFUNG)"/>
    <property type="match status" value="1"/>
</dbReference>
<dbReference type="FunFam" id="1.20.1740.10:FF:000039">
    <property type="entry name" value="Neutral amino acid transporter (Eurofung)"/>
    <property type="match status" value="1"/>
</dbReference>
<evidence type="ECO:0000313" key="10">
    <source>
        <dbReference type="Proteomes" id="UP000245771"/>
    </source>
</evidence>
<sequence>MSSILARARRSVGITHESRSRSVDQESSSISSRSGSGLGAPEGHPDTVAGGAVDGAKLEKAASKAAGIDGIGSDDVAKVDVVLAQQNDGDIQYRTMSWQKCAAILFGEYVCLAILSFPWAFKTLGMAGGILATLGMGAIALYTSMTLWRYCMLHPHMLHIADFGYQLFGKTWIAYELTAIALILNNTFIQGLHTLTGSEILNVLSEHGTCTLVFSIAIMLLCFLLTLPRKMENVAMMGIVSAISMGIAILLVLIFTGIQGKEPAGFDPAEPVRITAFAPPGTTFVDGFNAFLNIVFTWVGQICYPSFIAEMKNPEDFPKALYAVTVAEFVLFTLTGIVVYYYCGQYTQTPAVANLGPIFKKISFAFVLPTTIIIGVIYAAVVVKYMFHRITFGTRHYNHNTVRGWTIWTLCCASTWIFGWVIGEAVPFFGVLLSLMSALFDGWFGFIFWAAAYRELNHGKLWKGQKLTRKLETIFNVFLALAGLFIFGPGTYTSVEAIIQSYATGSVKSPFTCANNAV</sequence>
<evidence type="ECO:0000256" key="1">
    <source>
        <dbReference type="ARBA" id="ARBA00004141"/>
    </source>
</evidence>
<evidence type="ECO:0000256" key="2">
    <source>
        <dbReference type="ARBA" id="ARBA00008066"/>
    </source>
</evidence>
<feature type="transmembrane region" description="Helical" evidence="7">
    <location>
        <begin position="320"/>
        <end position="342"/>
    </location>
</feature>
<dbReference type="GO" id="GO:0015179">
    <property type="term" value="F:L-amino acid transmembrane transporter activity"/>
    <property type="evidence" value="ECO:0007669"/>
    <property type="project" value="TreeGrafter"/>
</dbReference>
<organism evidence="9 10">
    <name type="scientific">Meira miltonrushii</name>
    <dbReference type="NCBI Taxonomy" id="1280837"/>
    <lineage>
        <taxon>Eukaryota</taxon>
        <taxon>Fungi</taxon>
        <taxon>Dikarya</taxon>
        <taxon>Basidiomycota</taxon>
        <taxon>Ustilaginomycotina</taxon>
        <taxon>Exobasidiomycetes</taxon>
        <taxon>Exobasidiales</taxon>
        <taxon>Brachybasidiaceae</taxon>
        <taxon>Meira</taxon>
    </lineage>
</organism>